<dbReference type="AlphaFoldDB" id="A0AAW1I392"/>
<dbReference type="InterPro" id="IPR029058">
    <property type="entry name" value="AB_hydrolase_fold"/>
</dbReference>
<dbReference type="EMBL" id="JBDFQZ010000010">
    <property type="protein sequence ID" value="KAK9683042.1"/>
    <property type="molecule type" value="Genomic_DNA"/>
</dbReference>
<dbReference type="PANTHER" id="PTHR47280:SF1">
    <property type="entry name" value="PHEOPHYTINASE, CHLOROPLASTIC"/>
    <property type="match status" value="1"/>
</dbReference>
<accession>A0AAW1I392</accession>
<evidence type="ECO:0000313" key="3">
    <source>
        <dbReference type="Proteomes" id="UP001443914"/>
    </source>
</evidence>
<dbReference type="GO" id="GO:0015996">
    <property type="term" value="P:chlorophyll catabolic process"/>
    <property type="evidence" value="ECO:0007669"/>
    <property type="project" value="InterPro"/>
</dbReference>
<name>A0AAW1I392_SAPOF</name>
<dbReference type="Proteomes" id="UP001443914">
    <property type="component" value="Unassembled WGS sequence"/>
</dbReference>
<dbReference type="InterPro" id="IPR000073">
    <property type="entry name" value="AB_hydrolase_1"/>
</dbReference>
<dbReference type="SUPFAM" id="SSF53474">
    <property type="entry name" value="alpha/beta-Hydrolases"/>
    <property type="match status" value="1"/>
</dbReference>
<evidence type="ECO:0000313" key="2">
    <source>
        <dbReference type="EMBL" id="KAK9683043.1"/>
    </source>
</evidence>
<reference evidence="2 3" key="1">
    <citation type="submission" date="2024-03" db="EMBL/GenBank/DDBJ databases">
        <title>WGS assembly of Saponaria officinalis var. Norfolk2.</title>
        <authorList>
            <person name="Jenkins J."/>
            <person name="Shu S."/>
            <person name="Grimwood J."/>
            <person name="Barry K."/>
            <person name="Goodstein D."/>
            <person name="Schmutz J."/>
            <person name="Leebens-Mack J."/>
            <person name="Osbourn A."/>
        </authorList>
    </citation>
    <scope>NUCLEOTIDE SEQUENCE [LARGE SCALE GENOMIC DNA]</scope>
    <source>
        <strain evidence="3">cv. Norfolk2</strain>
        <strain evidence="2">JIC</strain>
        <tissue evidence="2">Leaf</tissue>
    </source>
</reference>
<dbReference type="EMBL" id="JBDFQZ010000010">
    <property type="protein sequence ID" value="KAK9683040.1"/>
    <property type="molecule type" value="Genomic_DNA"/>
</dbReference>
<dbReference type="PANTHER" id="PTHR47280">
    <property type="entry name" value="PHEOPHYTINASE, CHLOROPLASTIC"/>
    <property type="match status" value="1"/>
</dbReference>
<organism evidence="2 3">
    <name type="scientific">Saponaria officinalis</name>
    <name type="common">Common soapwort</name>
    <name type="synonym">Lychnis saponaria</name>
    <dbReference type="NCBI Taxonomy" id="3572"/>
    <lineage>
        <taxon>Eukaryota</taxon>
        <taxon>Viridiplantae</taxon>
        <taxon>Streptophyta</taxon>
        <taxon>Embryophyta</taxon>
        <taxon>Tracheophyta</taxon>
        <taxon>Spermatophyta</taxon>
        <taxon>Magnoliopsida</taxon>
        <taxon>eudicotyledons</taxon>
        <taxon>Gunneridae</taxon>
        <taxon>Pentapetalae</taxon>
        <taxon>Caryophyllales</taxon>
        <taxon>Caryophyllaceae</taxon>
        <taxon>Caryophylleae</taxon>
        <taxon>Saponaria</taxon>
    </lineage>
</organism>
<dbReference type="GO" id="GO:0080124">
    <property type="term" value="F:pheophytinase activity"/>
    <property type="evidence" value="ECO:0007669"/>
    <property type="project" value="InterPro"/>
</dbReference>
<dbReference type="GO" id="GO:0009507">
    <property type="term" value="C:chloroplast"/>
    <property type="evidence" value="ECO:0007669"/>
    <property type="project" value="TreeGrafter"/>
</dbReference>
<dbReference type="EMBL" id="JBDFQZ010000010">
    <property type="protein sequence ID" value="KAK9683041.1"/>
    <property type="molecule type" value="Genomic_DNA"/>
</dbReference>
<gene>
    <name evidence="2" type="ORF">RND81_10G114100</name>
</gene>
<dbReference type="Pfam" id="PF00561">
    <property type="entry name" value="Abhydrolase_1"/>
    <property type="match status" value="1"/>
</dbReference>
<evidence type="ECO:0000259" key="1">
    <source>
        <dbReference type="Pfam" id="PF00561"/>
    </source>
</evidence>
<dbReference type="FunFam" id="3.40.50.1820:FF:000136">
    <property type="entry name" value="Pheophytinase, chloroplastic"/>
    <property type="match status" value="1"/>
</dbReference>
<protein>
    <recommendedName>
        <fullName evidence="1">AB hydrolase-1 domain-containing protein</fullName>
    </recommendedName>
</protein>
<proteinExistence type="predicted"/>
<dbReference type="Gene3D" id="3.40.50.1820">
    <property type="entry name" value="alpha/beta hydrolase"/>
    <property type="match status" value="1"/>
</dbReference>
<sequence>MDVLLYHSAPYHVQLQVGEKRTRSNLLQPSVETRQQVLCGISSCTCRPICTSFGKPHFVKNAYRREASWSLNRVNANRNLQVVPQRAFNESITGPVVREGQGLEDISDTVNSVPKVIIPGLPDESRGDSGASISSCLWEWKPKLNVYYEKAGSENVNSPPLLFLPGFGAGSFHYEKQLRDLGRDFRVYALDFLGQGKSLPFEDPAPWSSEVTVSGQLGQTWGFGDKPEPWAEELVYSVDLWRDQVQYFIEQVIKEPVYIVGNSLGGYVAAYLAAHNPQLVKGVTLLNATPFWGFLPNPIKSPLLAKMFPWSGTFPLPANVRKFTEIVWQKMSDPETIANLLRQVYADHTTDVDEVFSQILETTQHPAAAAAFASIMCAPTGQLSFDESLSRCRESRVPVCLMYGKEDPWVKPLWGQQVKRQLPDAPYYEISPAGHCPHDEVPEVVNYLLRGWIGSLESEGNVTFPLLDDAQTVQYDLSKDVEYIKEESKKMVRVRYFGPKFTLWNLIWSQIRTGLRNLSTTPQY</sequence>
<dbReference type="EMBL" id="JBDFQZ010000010">
    <property type="protein sequence ID" value="KAK9683043.1"/>
    <property type="molecule type" value="Genomic_DNA"/>
</dbReference>
<feature type="domain" description="AB hydrolase-1" evidence="1">
    <location>
        <begin position="159"/>
        <end position="440"/>
    </location>
</feature>
<dbReference type="InterPro" id="IPR044211">
    <property type="entry name" value="PPH_chloroplastic"/>
</dbReference>
<comment type="caution">
    <text evidence="2">The sequence shown here is derived from an EMBL/GenBank/DDBJ whole genome shotgun (WGS) entry which is preliminary data.</text>
</comment>
<keyword evidence="3" id="KW-1185">Reference proteome</keyword>